<dbReference type="Proteomes" id="UP000016933">
    <property type="component" value="Unassembled WGS sequence"/>
</dbReference>
<accession>N1PFI3</accession>
<protein>
    <submittedName>
        <fullName evidence="1">Uncharacterized protein</fullName>
    </submittedName>
</protein>
<dbReference type="AlphaFoldDB" id="N1PFI3"/>
<dbReference type="EMBL" id="KB446542">
    <property type="protein sequence ID" value="EME41127.1"/>
    <property type="molecule type" value="Genomic_DNA"/>
</dbReference>
<gene>
    <name evidence="1" type="ORF">DOTSEDRAFT_36582</name>
</gene>
<evidence type="ECO:0000313" key="2">
    <source>
        <dbReference type="Proteomes" id="UP000016933"/>
    </source>
</evidence>
<keyword evidence="2" id="KW-1185">Reference proteome</keyword>
<name>N1PFI3_DOTSN</name>
<reference evidence="2" key="1">
    <citation type="journal article" date="2012" name="PLoS Genet.">
        <title>The genomes of the fungal plant pathogens Cladosporium fulvum and Dothistroma septosporum reveal adaptation to different hosts and lifestyles but also signatures of common ancestry.</title>
        <authorList>
            <person name="de Wit P.J.G.M."/>
            <person name="van der Burgt A."/>
            <person name="Oekmen B."/>
            <person name="Stergiopoulos I."/>
            <person name="Abd-Elsalam K.A."/>
            <person name="Aerts A.L."/>
            <person name="Bahkali A.H."/>
            <person name="Beenen H.G."/>
            <person name="Chettri P."/>
            <person name="Cox M.P."/>
            <person name="Datema E."/>
            <person name="de Vries R.P."/>
            <person name="Dhillon B."/>
            <person name="Ganley A.R."/>
            <person name="Griffiths S.A."/>
            <person name="Guo Y."/>
            <person name="Hamelin R.C."/>
            <person name="Henrissat B."/>
            <person name="Kabir M.S."/>
            <person name="Jashni M.K."/>
            <person name="Kema G."/>
            <person name="Klaubauf S."/>
            <person name="Lapidus A."/>
            <person name="Levasseur A."/>
            <person name="Lindquist E."/>
            <person name="Mehrabi R."/>
            <person name="Ohm R.A."/>
            <person name="Owen T.J."/>
            <person name="Salamov A."/>
            <person name="Schwelm A."/>
            <person name="Schijlen E."/>
            <person name="Sun H."/>
            <person name="van den Burg H.A."/>
            <person name="van Ham R.C.H.J."/>
            <person name="Zhang S."/>
            <person name="Goodwin S.B."/>
            <person name="Grigoriev I.V."/>
            <person name="Collemare J."/>
            <person name="Bradshaw R.E."/>
        </authorList>
    </citation>
    <scope>NUCLEOTIDE SEQUENCE [LARGE SCALE GENOMIC DNA]</scope>
    <source>
        <strain evidence="2">NZE10 / CBS 128990</strain>
    </source>
</reference>
<reference evidence="1 2" key="2">
    <citation type="journal article" date="2012" name="PLoS Pathog.">
        <title>Diverse lifestyles and strategies of plant pathogenesis encoded in the genomes of eighteen Dothideomycetes fungi.</title>
        <authorList>
            <person name="Ohm R.A."/>
            <person name="Feau N."/>
            <person name="Henrissat B."/>
            <person name="Schoch C.L."/>
            <person name="Horwitz B.A."/>
            <person name="Barry K.W."/>
            <person name="Condon B.J."/>
            <person name="Copeland A.C."/>
            <person name="Dhillon B."/>
            <person name="Glaser F."/>
            <person name="Hesse C.N."/>
            <person name="Kosti I."/>
            <person name="LaButti K."/>
            <person name="Lindquist E.A."/>
            <person name="Lucas S."/>
            <person name="Salamov A.A."/>
            <person name="Bradshaw R.E."/>
            <person name="Ciuffetti L."/>
            <person name="Hamelin R.C."/>
            <person name="Kema G.H.J."/>
            <person name="Lawrence C."/>
            <person name="Scott J.A."/>
            <person name="Spatafora J.W."/>
            <person name="Turgeon B.G."/>
            <person name="de Wit P.J.G.M."/>
            <person name="Zhong S."/>
            <person name="Goodwin S.B."/>
            <person name="Grigoriev I.V."/>
        </authorList>
    </citation>
    <scope>NUCLEOTIDE SEQUENCE [LARGE SCALE GENOMIC DNA]</scope>
    <source>
        <strain evidence="2">NZE10 / CBS 128990</strain>
    </source>
</reference>
<evidence type="ECO:0000313" key="1">
    <source>
        <dbReference type="EMBL" id="EME41127.1"/>
    </source>
</evidence>
<organism evidence="1 2">
    <name type="scientific">Dothistroma septosporum (strain NZE10 / CBS 128990)</name>
    <name type="common">Red band needle blight fungus</name>
    <name type="synonym">Mycosphaerella pini</name>
    <dbReference type="NCBI Taxonomy" id="675120"/>
    <lineage>
        <taxon>Eukaryota</taxon>
        <taxon>Fungi</taxon>
        <taxon>Dikarya</taxon>
        <taxon>Ascomycota</taxon>
        <taxon>Pezizomycotina</taxon>
        <taxon>Dothideomycetes</taxon>
        <taxon>Dothideomycetidae</taxon>
        <taxon>Mycosphaerellales</taxon>
        <taxon>Mycosphaerellaceae</taxon>
        <taxon>Dothistroma</taxon>
    </lineage>
</organism>
<proteinExistence type="predicted"/>
<dbReference type="HOGENOM" id="CLU_1348900_0_0_1"/>
<sequence length="203" mass="22281">MVVYFTESAMASGGAYAFEKLHRANARANCCGEVFLRHLQRAWTQLHGPSVTAASTPRAKEGQPLVLGKREHKVFIKKSKQKRQCCSAPVAVTGHDQGHALILARVTERSHARNAVEGITHLLYIVFANQLGGSDCSIVRGASSKTLNGISDSREQVSPAPRTWDLLNTTIKGSLRRATRRLIRLSRPQQRLGVWGLDPNGYG</sequence>